<comment type="caution">
    <text evidence="7">The sequence shown here is derived from an EMBL/GenBank/DDBJ whole genome shotgun (WGS) entry which is preliminary data.</text>
</comment>
<organism evidence="7 8">
    <name type="scientific">Nocardia thailandica</name>
    <dbReference type="NCBI Taxonomy" id="257275"/>
    <lineage>
        <taxon>Bacteria</taxon>
        <taxon>Bacillati</taxon>
        <taxon>Actinomycetota</taxon>
        <taxon>Actinomycetes</taxon>
        <taxon>Mycobacteriales</taxon>
        <taxon>Nocardiaceae</taxon>
        <taxon>Nocardia</taxon>
    </lineage>
</organism>
<evidence type="ECO:0000313" key="8">
    <source>
        <dbReference type="Proteomes" id="UP001601444"/>
    </source>
</evidence>
<evidence type="ECO:0000256" key="5">
    <source>
        <dbReference type="SAM" id="Phobius"/>
    </source>
</evidence>
<dbReference type="EMBL" id="JBIAMX010000039">
    <property type="protein sequence ID" value="MFF0547285.1"/>
    <property type="molecule type" value="Genomic_DNA"/>
</dbReference>
<evidence type="ECO:0000259" key="6">
    <source>
        <dbReference type="Pfam" id="PF04138"/>
    </source>
</evidence>
<dbReference type="Pfam" id="PF04138">
    <property type="entry name" value="GtrA_DPMS_TM"/>
    <property type="match status" value="1"/>
</dbReference>
<name>A0ABW6PXV6_9NOCA</name>
<evidence type="ECO:0000256" key="2">
    <source>
        <dbReference type="ARBA" id="ARBA00022692"/>
    </source>
</evidence>
<evidence type="ECO:0000313" key="7">
    <source>
        <dbReference type="EMBL" id="MFF0547285.1"/>
    </source>
</evidence>
<reference evidence="7 8" key="1">
    <citation type="submission" date="2024-10" db="EMBL/GenBank/DDBJ databases">
        <title>The Natural Products Discovery Center: Release of the First 8490 Sequenced Strains for Exploring Actinobacteria Biosynthetic Diversity.</title>
        <authorList>
            <person name="Kalkreuter E."/>
            <person name="Kautsar S.A."/>
            <person name="Yang D."/>
            <person name="Bader C.D."/>
            <person name="Teijaro C.N."/>
            <person name="Fluegel L."/>
            <person name="Davis C.M."/>
            <person name="Simpson J.R."/>
            <person name="Lauterbach L."/>
            <person name="Steele A.D."/>
            <person name="Gui C."/>
            <person name="Meng S."/>
            <person name="Li G."/>
            <person name="Viehrig K."/>
            <person name="Ye F."/>
            <person name="Su P."/>
            <person name="Kiefer A.F."/>
            <person name="Nichols A."/>
            <person name="Cepeda A.J."/>
            <person name="Yan W."/>
            <person name="Fan B."/>
            <person name="Jiang Y."/>
            <person name="Adhikari A."/>
            <person name="Zheng C.-J."/>
            <person name="Schuster L."/>
            <person name="Cowan T.M."/>
            <person name="Smanski M.J."/>
            <person name="Chevrette M.G."/>
            <person name="De Carvalho L.P.S."/>
            <person name="Shen B."/>
        </authorList>
    </citation>
    <scope>NUCLEOTIDE SEQUENCE [LARGE SCALE GENOMIC DNA]</scope>
    <source>
        <strain evidence="7 8">NPDC004045</strain>
    </source>
</reference>
<keyword evidence="3 5" id="KW-1133">Transmembrane helix</keyword>
<feature type="transmembrane region" description="Helical" evidence="5">
    <location>
        <begin position="29"/>
        <end position="57"/>
    </location>
</feature>
<sequence>MSVGLDKCRDDSWAAQLARFALVGSSSNVLYALAFLTLASFGPLLANAVGVITSTALSNELHRRRTFRATDRVHWFTAQWEGSAVAVLGLTLSTAALALLRQLNPTAAGISQALVAIGVSAAVGGLRFLVLRTTTFAAPGHQVPRYP</sequence>
<keyword evidence="8" id="KW-1185">Reference proteome</keyword>
<feature type="transmembrane region" description="Helical" evidence="5">
    <location>
        <begin position="106"/>
        <end position="130"/>
    </location>
</feature>
<gene>
    <name evidence="7" type="ORF">ACFYTF_31085</name>
</gene>
<feature type="transmembrane region" description="Helical" evidence="5">
    <location>
        <begin position="78"/>
        <end position="100"/>
    </location>
</feature>
<evidence type="ECO:0000256" key="4">
    <source>
        <dbReference type="ARBA" id="ARBA00023136"/>
    </source>
</evidence>
<dbReference type="InterPro" id="IPR007267">
    <property type="entry name" value="GtrA_DPMS_TM"/>
</dbReference>
<evidence type="ECO:0000256" key="1">
    <source>
        <dbReference type="ARBA" id="ARBA00004141"/>
    </source>
</evidence>
<dbReference type="RefSeq" id="WP_194984682.1">
    <property type="nucleotide sequence ID" value="NZ_JBIAMX010000039.1"/>
</dbReference>
<protein>
    <submittedName>
        <fullName evidence="7">GtrA family protein</fullName>
    </submittedName>
</protein>
<keyword evidence="2 5" id="KW-0812">Transmembrane</keyword>
<keyword evidence="4 5" id="KW-0472">Membrane</keyword>
<comment type="subcellular location">
    <subcellularLocation>
        <location evidence="1">Membrane</location>
        <topology evidence="1">Multi-pass membrane protein</topology>
    </subcellularLocation>
</comment>
<proteinExistence type="predicted"/>
<accession>A0ABW6PXV6</accession>
<feature type="domain" description="GtrA/DPMS transmembrane" evidence="6">
    <location>
        <begin position="19"/>
        <end position="136"/>
    </location>
</feature>
<evidence type="ECO:0000256" key="3">
    <source>
        <dbReference type="ARBA" id="ARBA00022989"/>
    </source>
</evidence>
<dbReference type="Proteomes" id="UP001601444">
    <property type="component" value="Unassembled WGS sequence"/>
</dbReference>